<name>A0A345SZS9_9ACTN</name>
<dbReference type="GO" id="GO:0055085">
    <property type="term" value="P:transmembrane transport"/>
    <property type="evidence" value="ECO:0007669"/>
    <property type="project" value="TreeGrafter"/>
</dbReference>
<feature type="compositionally biased region" description="Low complexity" evidence="8">
    <location>
        <begin position="52"/>
        <end position="78"/>
    </location>
</feature>
<evidence type="ECO:0000256" key="6">
    <source>
        <dbReference type="ARBA" id="ARBA00022989"/>
    </source>
</evidence>
<feature type="region of interest" description="Disordered" evidence="8">
    <location>
        <begin position="456"/>
        <end position="507"/>
    </location>
</feature>
<dbReference type="GO" id="GO:0005886">
    <property type="term" value="C:plasma membrane"/>
    <property type="evidence" value="ECO:0007669"/>
    <property type="project" value="UniProtKB-SubCell"/>
</dbReference>
<feature type="transmembrane region" description="Helical" evidence="9">
    <location>
        <begin position="130"/>
        <end position="148"/>
    </location>
</feature>
<evidence type="ECO:0000256" key="9">
    <source>
        <dbReference type="SAM" id="Phobius"/>
    </source>
</evidence>
<keyword evidence="4" id="KW-1003">Cell membrane</keyword>
<evidence type="ECO:0000256" key="2">
    <source>
        <dbReference type="ARBA" id="ARBA00009773"/>
    </source>
</evidence>
<proteinExistence type="inferred from homology"/>
<dbReference type="Proteomes" id="UP000249340">
    <property type="component" value="Chromosome"/>
</dbReference>
<keyword evidence="3" id="KW-0813">Transport</keyword>
<evidence type="ECO:0000256" key="8">
    <source>
        <dbReference type="SAM" id="MobiDB-lite"/>
    </source>
</evidence>
<evidence type="ECO:0000256" key="3">
    <source>
        <dbReference type="ARBA" id="ARBA00022448"/>
    </source>
</evidence>
<feature type="compositionally biased region" description="Low complexity" evidence="8">
    <location>
        <begin position="464"/>
        <end position="482"/>
    </location>
</feature>
<feature type="transmembrane region" description="Helical" evidence="9">
    <location>
        <begin position="399"/>
        <end position="426"/>
    </location>
</feature>
<sequence length="507" mass="53375">MRTERGRGRVSRVSRIGKWGVVEWGMSTAARTAARLEQRRREAEDLLRREAQQQQEAAPVHLAGPVGPAAPAAPPRSARYARESSMGRPATPAEAVPWGLRVAAESTWRLLLLGAALYVLFRVITTLRLVALAFIAAVLITALLQPTVSWLRRHGLPRSLAAAVTFLSGLVGIGLVVWFVVWQVSTNLESVTSRVQEGVEQLRDWLVKGPLHLTDKQISDFAKQISKAIGTNSDAITSAGFTGVTIAVELLTGVVLAAFCTFFLLYDGERIWQWTLRGLPRHSRYAMAGAGPRAWATLTSYVRGTVLVAFIDSVCIGIGLQLLDVPLAVPLAVIIFLGAFVPLVGALITGTIAVLIAIVTQGVFTAAMVLVVLVAVQQIEGHLLQPLILGRAVRVHPLAVVLAVAAGSILAGIGGAVVAVPLVAVTNTVVGYLRRRSAAGHEVFTALEAAREEHARESVEAEEGTGAAVAIESAGVPEPAGVAEGGAGREGTESGNPPPGQAGTGDS</sequence>
<comment type="subcellular location">
    <subcellularLocation>
        <location evidence="1">Cell membrane</location>
        <topology evidence="1">Multi-pass membrane protein</topology>
    </subcellularLocation>
</comment>
<feature type="transmembrane region" description="Helical" evidence="9">
    <location>
        <begin position="160"/>
        <end position="181"/>
    </location>
</feature>
<feature type="transmembrane region" description="Helical" evidence="9">
    <location>
        <begin position="241"/>
        <end position="266"/>
    </location>
</feature>
<feature type="compositionally biased region" description="Basic and acidic residues" evidence="8">
    <location>
        <begin position="42"/>
        <end position="51"/>
    </location>
</feature>
<keyword evidence="6 9" id="KW-1133">Transmembrane helix</keyword>
<dbReference type="AlphaFoldDB" id="A0A345SZS9"/>
<dbReference type="Pfam" id="PF01594">
    <property type="entry name" value="AI-2E_transport"/>
    <property type="match status" value="1"/>
</dbReference>
<gene>
    <name evidence="10" type="ORF">C7M71_019265</name>
</gene>
<evidence type="ECO:0000313" key="11">
    <source>
        <dbReference type="Proteomes" id="UP000249340"/>
    </source>
</evidence>
<feature type="transmembrane region" description="Helical" evidence="9">
    <location>
        <begin position="355"/>
        <end position="379"/>
    </location>
</feature>
<dbReference type="OrthoDB" id="9784366at2"/>
<evidence type="ECO:0000256" key="5">
    <source>
        <dbReference type="ARBA" id="ARBA00022692"/>
    </source>
</evidence>
<comment type="similarity">
    <text evidence="2">Belongs to the autoinducer-2 exporter (AI-2E) (TC 2.A.86) family.</text>
</comment>
<evidence type="ECO:0000256" key="1">
    <source>
        <dbReference type="ARBA" id="ARBA00004651"/>
    </source>
</evidence>
<keyword evidence="5 9" id="KW-0812">Transmembrane</keyword>
<dbReference type="EMBL" id="CP031264">
    <property type="protein sequence ID" value="AXI79234.1"/>
    <property type="molecule type" value="Genomic_DNA"/>
</dbReference>
<protein>
    <submittedName>
        <fullName evidence="10">AI-2E family transporter</fullName>
    </submittedName>
</protein>
<evidence type="ECO:0000256" key="7">
    <source>
        <dbReference type="ARBA" id="ARBA00023136"/>
    </source>
</evidence>
<keyword evidence="7 9" id="KW-0472">Membrane</keyword>
<dbReference type="InterPro" id="IPR002549">
    <property type="entry name" value="AI-2E-like"/>
</dbReference>
<dbReference type="PANTHER" id="PTHR21716:SF53">
    <property type="entry name" value="PERMEASE PERM-RELATED"/>
    <property type="match status" value="1"/>
</dbReference>
<dbReference type="PANTHER" id="PTHR21716">
    <property type="entry name" value="TRANSMEMBRANE PROTEIN"/>
    <property type="match status" value="1"/>
</dbReference>
<feature type="region of interest" description="Disordered" evidence="8">
    <location>
        <begin position="42"/>
        <end position="92"/>
    </location>
</feature>
<reference evidence="11" key="1">
    <citation type="submission" date="2018-07" db="EMBL/GenBank/DDBJ databases">
        <title>Streptacidiphilus bronchialis DSM 106435 chromosome.</title>
        <authorList>
            <person name="Batra D."/>
            <person name="Gulvik C.A."/>
        </authorList>
    </citation>
    <scope>NUCLEOTIDE SEQUENCE [LARGE SCALE GENOMIC DNA]</scope>
    <source>
        <strain evidence="11">DSM 106435</strain>
    </source>
</reference>
<organism evidence="10 11">
    <name type="scientific">Peterkaempfera bronchialis</name>
    <dbReference type="NCBI Taxonomy" id="2126346"/>
    <lineage>
        <taxon>Bacteria</taxon>
        <taxon>Bacillati</taxon>
        <taxon>Actinomycetota</taxon>
        <taxon>Actinomycetes</taxon>
        <taxon>Kitasatosporales</taxon>
        <taxon>Streptomycetaceae</taxon>
        <taxon>Peterkaempfera</taxon>
    </lineage>
</organism>
<keyword evidence="11" id="KW-1185">Reference proteome</keyword>
<feature type="transmembrane region" description="Helical" evidence="9">
    <location>
        <begin position="107"/>
        <end position="124"/>
    </location>
</feature>
<dbReference type="KEGG" id="stri:C7M71_019265"/>
<feature type="transmembrane region" description="Helical" evidence="9">
    <location>
        <begin position="301"/>
        <end position="323"/>
    </location>
</feature>
<evidence type="ECO:0000313" key="10">
    <source>
        <dbReference type="EMBL" id="AXI79234.1"/>
    </source>
</evidence>
<evidence type="ECO:0000256" key="4">
    <source>
        <dbReference type="ARBA" id="ARBA00022475"/>
    </source>
</evidence>
<feature type="transmembrane region" description="Helical" evidence="9">
    <location>
        <begin position="329"/>
        <end position="348"/>
    </location>
</feature>
<accession>A0A345SZS9</accession>